<dbReference type="SUPFAM" id="SSF46689">
    <property type="entry name" value="Homeodomain-like"/>
    <property type="match status" value="1"/>
</dbReference>
<accession>A0A9Q3HBE1</accession>
<evidence type="ECO:0000313" key="1">
    <source>
        <dbReference type="EMBL" id="MBW0498431.1"/>
    </source>
</evidence>
<evidence type="ECO:0008006" key="3">
    <source>
        <dbReference type="Google" id="ProtNLM"/>
    </source>
</evidence>
<keyword evidence="2" id="KW-1185">Reference proteome</keyword>
<gene>
    <name evidence="1" type="ORF">O181_038146</name>
</gene>
<dbReference type="AlphaFoldDB" id="A0A9Q3HBE1"/>
<comment type="caution">
    <text evidence="1">The sequence shown here is derived from an EMBL/GenBank/DDBJ whole genome shotgun (WGS) entry which is preliminary data.</text>
</comment>
<reference evidence="1" key="1">
    <citation type="submission" date="2021-03" db="EMBL/GenBank/DDBJ databases">
        <title>Draft genome sequence of rust myrtle Austropuccinia psidii MF-1, a brazilian biotype.</title>
        <authorList>
            <person name="Quecine M.C."/>
            <person name="Pachon D.M.R."/>
            <person name="Bonatelli M.L."/>
            <person name="Correr F.H."/>
            <person name="Franceschini L.M."/>
            <person name="Leite T.F."/>
            <person name="Margarido G.R.A."/>
            <person name="Almeida C.A."/>
            <person name="Ferrarezi J.A."/>
            <person name="Labate C.A."/>
        </authorList>
    </citation>
    <scope>NUCLEOTIDE SEQUENCE</scope>
    <source>
        <strain evidence="1">MF-1</strain>
    </source>
</reference>
<dbReference type="InterPro" id="IPR009057">
    <property type="entry name" value="Homeodomain-like_sf"/>
</dbReference>
<protein>
    <recommendedName>
        <fullName evidence="3">Transposase Tc1-like domain-containing protein</fullName>
    </recommendedName>
</protein>
<dbReference type="OrthoDB" id="5865009at2759"/>
<organism evidence="1 2">
    <name type="scientific">Austropuccinia psidii MF-1</name>
    <dbReference type="NCBI Taxonomy" id="1389203"/>
    <lineage>
        <taxon>Eukaryota</taxon>
        <taxon>Fungi</taxon>
        <taxon>Dikarya</taxon>
        <taxon>Basidiomycota</taxon>
        <taxon>Pucciniomycotina</taxon>
        <taxon>Pucciniomycetes</taxon>
        <taxon>Pucciniales</taxon>
        <taxon>Sphaerophragmiaceae</taxon>
        <taxon>Austropuccinia</taxon>
    </lineage>
</organism>
<dbReference type="EMBL" id="AVOT02014725">
    <property type="protein sequence ID" value="MBW0498431.1"/>
    <property type="molecule type" value="Genomic_DNA"/>
</dbReference>
<name>A0A9Q3HBE1_9BASI</name>
<proteinExistence type="predicted"/>
<evidence type="ECO:0000313" key="2">
    <source>
        <dbReference type="Proteomes" id="UP000765509"/>
    </source>
</evidence>
<sequence length="103" mass="11933">MCQAGLSFRTIPEWNNLPLTTVYNTFQKYKQIGTVTTQQKSGQPTKLTEHDGQQISRIITRCRRLTLAQVRSLMTLHVSNRTIQREIHKLGKHSQITPKKPYL</sequence>
<dbReference type="Proteomes" id="UP000765509">
    <property type="component" value="Unassembled WGS sequence"/>
</dbReference>